<sequence length="141" mass="15906">MRKPFLSDLPPENFPIKDLSPQVNRKLCQYPDTSNDDGCSFRFTYEFDDVSNIILRAQTTQVCPQPVNLAAVTGGVIGGIILAGLLLLLIWKLLTTVHDRREYAKFENERQLAKLRREENPLYHAATTTVQNPAFGSSNIQ</sequence>
<dbReference type="PRINTS" id="PR01186">
    <property type="entry name" value="INTEGRINB"/>
</dbReference>
<reference evidence="6" key="1">
    <citation type="submission" date="2025-08" db="UniProtKB">
        <authorList>
            <consortium name="RefSeq"/>
        </authorList>
    </citation>
    <scope>IDENTIFICATION</scope>
</reference>
<accession>A0ABM1FC67</accession>
<feature type="transmembrane region" description="Helical" evidence="3">
    <location>
        <begin position="69"/>
        <end position="91"/>
    </location>
</feature>
<dbReference type="PANTHER" id="PTHR10082:SF60">
    <property type="entry name" value="INTEGRIN BETA-PS"/>
    <property type="match status" value="1"/>
</dbReference>
<evidence type="ECO:0000256" key="2">
    <source>
        <dbReference type="ARBA" id="ARBA00023180"/>
    </source>
</evidence>
<dbReference type="SUPFAM" id="SSF69687">
    <property type="entry name" value="Integrin beta tail domain"/>
    <property type="match status" value="1"/>
</dbReference>
<dbReference type="InterPro" id="IPR036349">
    <property type="entry name" value="Integrin_bsu_tail_dom_sf"/>
</dbReference>
<protein>
    <submittedName>
        <fullName evidence="6">Integrin beta pat-3-like</fullName>
    </submittedName>
</protein>
<dbReference type="InterPro" id="IPR015812">
    <property type="entry name" value="Integrin_bsu"/>
</dbReference>
<evidence type="ECO:0000256" key="1">
    <source>
        <dbReference type="ARBA" id="ARBA00023157"/>
    </source>
</evidence>
<dbReference type="Gene3D" id="4.10.1240.30">
    <property type="match status" value="1"/>
</dbReference>
<proteinExistence type="predicted"/>
<dbReference type="Proteomes" id="UP000695022">
    <property type="component" value="Unplaced"/>
</dbReference>
<organism evidence="5 6">
    <name type="scientific">Priapulus caudatus</name>
    <name type="common">Priapulid worm</name>
    <dbReference type="NCBI Taxonomy" id="37621"/>
    <lineage>
        <taxon>Eukaryota</taxon>
        <taxon>Metazoa</taxon>
        <taxon>Ecdysozoa</taxon>
        <taxon>Scalidophora</taxon>
        <taxon>Priapulida</taxon>
        <taxon>Priapulimorpha</taxon>
        <taxon>Priapulimorphida</taxon>
        <taxon>Priapulidae</taxon>
        <taxon>Priapulus</taxon>
    </lineage>
</organism>
<evidence type="ECO:0000313" key="6">
    <source>
        <dbReference type="RefSeq" id="XP_014682038.1"/>
    </source>
</evidence>
<dbReference type="SMART" id="SM01241">
    <property type="entry name" value="Integrin_b_cyt"/>
    <property type="match status" value="1"/>
</dbReference>
<dbReference type="PANTHER" id="PTHR10082">
    <property type="entry name" value="INTEGRIN BETA SUBUNIT"/>
    <property type="match status" value="1"/>
</dbReference>
<name>A0ABM1FC67_PRICU</name>
<keyword evidence="5" id="KW-1185">Reference proteome</keyword>
<keyword evidence="3" id="KW-1133">Transmembrane helix</keyword>
<keyword evidence="2" id="KW-0325">Glycoprotein</keyword>
<evidence type="ECO:0000313" key="5">
    <source>
        <dbReference type="Proteomes" id="UP000695022"/>
    </source>
</evidence>
<evidence type="ECO:0000256" key="3">
    <source>
        <dbReference type="SAM" id="Phobius"/>
    </source>
</evidence>
<gene>
    <name evidence="6" type="primary">LOC106821661</name>
</gene>
<feature type="domain" description="Integrin beta subunit cytoplasmic" evidence="4">
    <location>
        <begin position="92"/>
        <end position="138"/>
    </location>
</feature>
<dbReference type="Gene3D" id="1.20.5.100">
    <property type="entry name" value="Cytochrome c1, transmembrane anchor, C-terminal"/>
    <property type="match status" value="1"/>
</dbReference>
<dbReference type="InterPro" id="IPR014836">
    <property type="entry name" value="Integrin_bsu_cyt_dom"/>
</dbReference>
<dbReference type="Pfam" id="PF08725">
    <property type="entry name" value="Integrin_b_cyt"/>
    <property type="match status" value="1"/>
</dbReference>
<keyword evidence="3" id="KW-0472">Membrane</keyword>
<keyword evidence="3" id="KW-0812">Transmembrane</keyword>
<dbReference type="GeneID" id="106821661"/>
<evidence type="ECO:0000259" key="4">
    <source>
        <dbReference type="SMART" id="SM01241"/>
    </source>
</evidence>
<keyword evidence="1" id="KW-1015">Disulfide bond</keyword>
<dbReference type="RefSeq" id="XP_014682038.1">
    <property type="nucleotide sequence ID" value="XM_014826552.1"/>
</dbReference>